<evidence type="ECO:0000313" key="3">
    <source>
        <dbReference type="Proteomes" id="UP001163046"/>
    </source>
</evidence>
<dbReference type="Proteomes" id="UP001163046">
    <property type="component" value="Unassembled WGS sequence"/>
</dbReference>
<dbReference type="PANTHER" id="PTHR33153:SF3">
    <property type="entry name" value="TRAFFICKING PROTEIN PARTICLE COMPLEX SUBUNIT 11 DOMAIN-CONTAINING PROTEIN"/>
    <property type="match status" value="1"/>
</dbReference>
<feature type="domain" description="DUF7869" evidence="1">
    <location>
        <begin position="94"/>
        <end position="124"/>
    </location>
</feature>
<organism evidence="2 3">
    <name type="scientific">Desmophyllum pertusum</name>
    <dbReference type="NCBI Taxonomy" id="174260"/>
    <lineage>
        <taxon>Eukaryota</taxon>
        <taxon>Metazoa</taxon>
        <taxon>Cnidaria</taxon>
        <taxon>Anthozoa</taxon>
        <taxon>Hexacorallia</taxon>
        <taxon>Scleractinia</taxon>
        <taxon>Caryophylliina</taxon>
        <taxon>Caryophylliidae</taxon>
        <taxon>Desmophyllum</taxon>
    </lineage>
</organism>
<evidence type="ECO:0000259" key="1">
    <source>
        <dbReference type="Pfam" id="PF25273"/>
    </source>
</evidence>
<proteinExistence type="predicted"/>
<comment type="caution">
    <text evidence="2">The sequence shown here is derived from an EMBL/GenBank/DDBJ whole genome shotgun (WGS) entry which is preliminary data.</text>
</comment>
<sequence length="132" mass="15230">MHRTKRNKYYKHGLRAKANPAKYLSVTLDGMDQSKHNLPHLCASTKVKFIRIENKYAVMSHYISLLFRLTEAPGVSKPTVTGDFCQLPYRYCTKAAAYVDTCEWPRDSNLTINVLLHVLLWMQTTVSSFNLF</sequence>
<reference evidence="2" key="1">
    <citation type="submission" date="2023-01" db="EMBL/GenBank/DDBJ databases">
        <title>Genome assembly of the deep-sea coral Lophelia pertusa.</title>
        <authorList>
            <person name="Herrera S."/>
            <person name="Cordes E."/>
        </authorList>
    </citation>
    <scope>NUCLEOTIDE SEQUENCE</scope>
    <source>
        <strain evidence="2">USNM1676648</strain>
        <tissue evidence="2">Polyp</tissue>
    </source>
</reference>
<name>A0A9W9YDV0_9CNID</name>
<dbReference type="OrthoDB" id="410478at2759"/>
<dbReference type="Pfam" id="PF25273">
    <property type="entry name" value="DUF7869"/>
    <property type="match status" value="1"/>
</dbReference>
<gene>
    <name evidence="2" type="ORF">OS493_023922</name>
</gene>
<keyword evidence="3" id="KW-1185">Reference proteome</keyword>
<dbReference type="InterPro" id="IPR057191">
    <property type="entry name" value="DUF7869"/>
</dbReference>
<protein>
    <recommendedName>
        <fullName evidence="1">DUF7869 domain-containing protein</fullName>
    </recommendedName>
</protein>
<dbReference type="AlphaFoldDB" id="A0A9W9YDV0"/>
<dbReference type="PANTHER" id="PTHR33153">
    <property type="entry name" value="MYND-TYPE DOMAIN-CONTAINING PROTEIN"/>
    <property type="match status" value="1"/>
</dbReference>
<evidence type="ECO:0000313" key="2">
    <source>
        <dbReference type="EMBL" id="KAJ7328650.1"/>
    </source>
</evidence>
<accession>A0A9W9YDV0</accession>
<dbReference type="EMBL" id="MU827795">
    <property type="protein sequence ID" value="KAJ7328650.1"/>
    <property type="molecule type" value="Genomic_DNA"/>
</dbReference>